<evidence type="ECO:0000256" key="7">
    <source>
        <dbReference type="ARBA" id="ARBA00023004"/>
    </source>
</evidence>
<evidence type="ECO:0000256" key="6">
    <source>
        <dbReference type="ARBA" id="ARBA00023002"/>
    </source>
</evidence>
<dbReference type="InterPro" id="IPR004453">
    <property type="entry name" value="QueG"/>
</dbReference>
<dbReference type="PANTHER" id="PTHR30002">
    <property type="entry name" value="EPOXYQUEUOSINE REDUCTASE"/>
    <property type="match status" value="1"/>
</dbReference>
<evidence type="ECO:0000313" key="11">
    <source>
        <dbReference type="Proteomes" id="UP000229340"/>
    </source>
</evidence>
<evidence type="ECO:0000256" key="1">
    <source>
        <dbReference type="ARBA" id="ARBA00022485"/>
    </source>
</evidence>
<name>A0A2D2LUA0_FAUOS</name>
<protein>
    <submittedName>
        <fullName evidence="10">tRNA epoxyqueuosine(34) reductase QueG</fullName>
    </submittedName>
</protein>
<dbReference type="Proteomes" id="UP000229340">
    <property type="component" value="Chromosome"/>
</dbReference>
<dbReference type="InterPro" id="IPR017896">
    <property type="entry name" value="4Fe4S_Fe-S-bd"/>
</dbReference>
<dbReference type="InterPro" id="IPR017900">
    <property type="entry name" value="4Fe4S_Fe_S_CS"/>
</dbReference>
<dbReference type="PROSITE" id="PS00198">
    <property type="entry name" value="4FE4S_FER_1"/>
    <property type="match status" value="1"/>
</dbReference>
<sequence>MLDTTDELNALKGWIKAQAKALGFADCGFAHPANPIFSKQLGALQTWLAQGKHGDMLFFEDNHDKRANPALLVDRTQSIISVRLDYLVTPPPKRSVPDNERPNSAIIARYARGRDYHKTMRGLLKTLAKLIQDKLTTDYPQYANDFVFRPFSDSAPIFERALAEQAGLGWTGKHTLLIHPQAGSFFVLGELFTSLPLAEDKKQIETVSSHCGSCRACIHVCPTHAICKTPTGHYDVDARLCISYLTIELDGKIPVELRPKIGNRIFGCDDCQLICPWNKFAKLATIEDFNPRHRLDEVSLLELWAWDAQDFLTKTEGSPIRRTGYDNFMRNVAVALGNAPFSQAIIDKLQQKRPMLSENTKEHIDWAIKQQLNKS</sequence>
<dbReference type="AlphaFoldDB" id="A0A2D2LUA0"/>
<dbReference type="NCBIfam" id="TIGR00276">
    <property type="entry name" value="tRNA epoxyqueuosine(34) reductase QueG"/>
    <property type="match status" value="1"/>
</dbReference>
<evidence type="ECO:0000256" key="5">
    <source>
        <dbReference type="ARBA" id="ARBA00022785"/>
    </source>
</evidence>
<feature type="domain" description="4Fe-4S ferredoxin-type" evidence="9">
    <location>
        <begin position="202"/>
        <end position="231"/>
    </location>
</feature>
<evidence type="ECO:0000256" key="4">
    <source>
        <dbReference type="ARBA" id="ARBA00022723"/>
    </source>
</evidence>
<dbReference type="GO" id="GO:0052693">
    <property type="term" value="F:epoxyqueuosine reductase activity"/>
    <property type="evidence" value="ECO:0007669"/>
    <property type="project" value="TreeGrafter"/>
</dbReference>
<keyword evidence="8" id="KW-0411">Iron-sulfur</keyword>
<dbReference type="PROSITE" id="PS51379">
    <property type="entry name" value="4FE4S_FER_2"/>
    <property type="match status" value="1"/>
</dbReference>
<keyword evidence="6" id="KW-0560">Oxidoreductase</keyword>
<organism evidence="10 11">
    <name type="scientific">Faucicola osloensis</name>
    <name type="common">Moraxella osloensis</name>
    <dbReference type="NCBI Taxonomy" id="34062"/>
    <lineage>
        <taxon>Bacteria</taxon>
        <taxon>Pseudomonadati</taxon>
        <taxon>Pseudomonadota</taxon>
        <taxon>Gammaproteobacteria</taxon>
        <taxon>Moraxellales</taxon>
        <taxon>Moraxellaceae</taxon>
        <taxon>Faucicola</taxon>
    </lineage>
</organism>
<dbReference type="STRING" id="34062.AXE82_00725"/>
<dbReference type="GO" id="GO:0046872">
    <property type="term" value="F:metal ion binding"/>
    <property type="evidence" value="ECO:0007669"/>
    <property type="project" value="UniProtKB-KW"/>
</dbReference>
<keyword evidence="4" id="KW-0479">Metal-binding</keyword>
<reference evidence="11" key="1">
    <citation type="submission" date="2017-11" db="EMBL/GenBank/DDBJ databases">
        <title>Complete genome sequence of Moraxella osloensis NP7 isolated from human skin.</title>
        <authorList>
            <person name="Lee K."/>
            <person name="Lim J.Y."/>
            <person name="Hwang I."/>
        </authorList>
    </citation>
    <scope>NUCLEOTIDE SEQUENCE [LARGE SCALE GENOMIC DNA]</scope>
    <source>
        <strain evidence="11">NP7</strain>
    </source>
</reference>
<evidence type="ECO:0000259" key="9">
    <source>
        <dbReference type="PROSITE" id="PS51379"/>
    </source>
</evidence>
<dbReference type="InterPro" id="IPR013542">
    <property type="entry name" value="QueG_DUF1730"/>
</dbReference>
<dbReference type="RefSeq" id="WP_100269880.1">
    <property type="nucleotide sequence ID" value="NZ_CP024443.1"/>
</dbReference>
<proteinExistence type="predicted"/>
<dbReference type="PANTHER" id="PTHR30002:SF4">
    <property type="entry name" value="EPOXYQUEUOSINE REDUCTASE"/>
    <property type="match status" value="1"/>
</dbReference>
<dbReference type="GO" id="GO:0051539">
    <property type="term" value="F:4 iron, 4 sulfur cluster binding"/>
    <property type="evidence" value="ECO:0007669"/>
    <property type="project" value="UniProtKB-KW"/>
</dbReference>
<dbReference type="GO" id="GO:0008616">
    <property type="term" value="P:tRNA queuosine(34) biosynthetic process"/>
    <property type="evidence" value="ECO:0007669"/>
    <property type="project" value="UniProtKB-KW"/>
</dbReference>
<keyword evidence="7" id="KW-0408">Iron</keyword>
<dbReference type="SUPFAM" id="SSF46548">
    <property type="entry name" value="alpha-helical ferredoxin"/>
    <property type="match status" value="1"/>
</dbReference>
<evidence type="ECO:0000256" key="8">
    <source>
        <dbReference type="ARBA" id="ARBA00023014"/>
    </source>
</evidence>
<dbReference type="Gene3D" id="3.30.70.20">
    <property type="match status" value="1"/>
</dbReference>
<evidence type="ECO:0000256" key="3">
    <source>
        <dbReference type="ARBA" id="ARBA00022694"/>
    </source>
</evidence>
<keyword evidence="3" id="KW-0819">tRNA processing</keyword>
<keyword evidence="1" id="KW-0004">4Fe-4S</keyword>
<dbReference type="Pfam" id="PF08331">
    <property type="entry name" value="QueG_DUF1730"/>
    <property type="match status" value="1"/>
</dbReference>
<accession>A0A2D2LUA0</accession>
<keyword evidence="5" id="KW-0671">Queuosine biosynthesis</keyword>
<gene>
    <name evidence="10" type="primary">queG</name>
    <name evidence="10" type="ORF">NP7_04600</name>
</gene>
<keyword evidence="2" id="KW-0963">Cytoplasm</keyword>
<evidence type="ECO:0000256" key="2">
    <source>
        <dbReference type="ARBA" id="ARBA00022490"/>
    </source>
</evidence>
<dbReference type="EMBL" id="CP024443">
    <property type="protein sequence ID" value="ATR78594.1"/>
    <property type="molecule type" value="Genomic_DNA"/>
</dbReference>
<dbReference type="Pfam" id="PF13484">
    <property type="entry name" value="Fer4_16"/>
    <property type="match status" value="1"/>
</dbReference>
<evidence type="ECO:0000313" key="10">
    <source>
        <dbReference type="EMBL" id="ATR78594.1"/>
    </source>
</evidence>